<sequence length="204" mass="22479">MRTVPAILAEAEAIDWALWDVQPQDRLWDYRASSVPAAFACIAGVRSKSDADDAYNRIMDALGHNHSGTPYPAMVAGARLLAELVPLLRGWQSATVVNVLTDCYLWTRGEAEVVTKDGRTYDPGAETALRQCQGHVYERRRGFASAHRDLSESADRTGRRECARACRPRGASACCPAVRKASSPDFQPILHLETTCRLSRCTTD</sequence>
<gene>
    <name evidence="1" type="ORF">NP048_18930</name>
</gene>
<keyword evidence="2" id="KW-1185">Reference proteome</keyword>
<protein>
    <submittedName>
        <fullName evidence="1">Uncharacterized protein</fullName>
    </submittedName>
</protein>
<dbReference type="Proteomes" id="UP001316384">
    <property type="component" value="Chromosome"/>
</dbReference>
<organism evidence="1 2">
    <name type="scientific">Cellulomonas xiejunii</name>
    <dbReference type="NCBI Taxonomy" id="2968083"/>
    <lineage>
        <taxon>Bacteria</taxon>
        <taxon>Bacillati</taxon>
        <taxon>Actinomycetota</taxon>
        <taxon>Actinomycetes</taxon>
        <taxon>Micrococcales</taxon>
        <taxon>Cellulomonadaceae</taxon>
        <taxon>Cellulomonas</taxon>
    </lineage>
</organism>
<proteinExistence type="predicted"/>
<evidence type="ECO:0000313" key="1">
    <source>
        <dbReference type="EMBL" id="UUI71832.1"/>
    </source>
</evidence>
<reference evidence="1 2" key="1">
    <citation type="submission" date="2022-07" db="EMBL/GenBank/DDBJ databases">
        <title>Novel species in genus cellulomonas.</title>
        <authorList>
            <person name="Ye L."/>
        </authorList>
    </citation>
    <scope>NUCLEOTIDE SEQUENCE [LARGE SCALE GENOMIC DNA]</scope>
    <source>
        <strain evidence="2">zg-B89</strain>
    </source>
</reference>
<evidence type="ECO:0000313" key="2">
    <source>
        <dbReference type="Proteomes" id="UP001316384"/>
    </source>
</evidence>
<dbReference type="EMBL" id="CP101987">
    <property type="protein sequence ID" value="UUI71832.1"/>
    <property type="molecule type" value="Genomic_DNA"/>
</dbReference>
<name>A0ABY5KMU8_9CELL</name>
<dbReference type="RefSeq" id="WP_227576867.1">
    <property type="nucleotide sequence ID" value="NZ_CP101987.1"/>
</dbReference>
<accession>A0ABY5KMU8</accession>